<dbReference type="Pfam" id="PF01103">
    <property type="entry name" value="Omp85"/>
    <property type="match status" value="1"/>
</dbReference>
<sequence>MAEQPPEVPEDSSQPQMLRLNLSQKIGDVQIHFRGLSRTSPSTLYPDLKGIKAANTVQELFTLLDEAHWVMFRFEILICIQRLSKLGLFNSVHANLRRGNRRGDVDVVFEFEEKPPSYSIGVATNQKTEANFEVKGEVPGIFGTCNSLSLELNKSGYGSQNISVSYLMPRNIGFPNFTSVFQVFTSQTDFTNYSSFSTNTKGISLAFFDINKRHQAVWEASMSDLYPSFNENRRASFTVLRHSGRSLKNSISYQYTLDALQGDSIPVKGQCTQVKLEAGLPGGDRQFLKIDYNMLYALLMRNKLIMHVNLSMGYIRPYGSLSSSSNLLDRFHSTGKGGAGLSFRGFGYRGVGPCDYASILDSDTKKWRRIPEHTGGDCYGNIQLALHYPIQYKHYRMPLTFCFMNLGSLISREDNKPQESIYSQVLREMRMSVGVGFSMGMAKGCWLEAFVAQPLLYSPSDTINLMQVGFRFKHNIT</sequence>
<gene>
    <name evidence="7" type="ORF">X943_001658</name>
</gene>
<reference evidence="7" key="1">
    <citation type="journal article" date="2014" name="Nucleic Acids Res.">
        <title>The evolutionary dynamics of variant antigen genes in Babesia reveal a history of genomic innovation underlying host-parasite interaction.</title>
        <authorList>
            <person name="Jackson A.P."/>
            <person name="Otto T.D."/>
            <person name="Darby A."/>
            <person name="Ramaprasad A."/>
            <person name="Xia D."/>
            <person name="Echaide I.E."/>
            <person name="Farber M."/>
            <person name="Gahlot S."/>
            <person name="Gamble J."/>
            <person name="Gupta D."/>
            <person name="Gupta Y."/>
            <person name="Jackson L."/>
            <person name="Malandrin L."/>
            <person name="Malas T.B."/>
            <person name="Moussa E."/>
            <person name="Nair M."/>
            <person name="Reid A.J."/>
            <person name="Sanders M."/>
            <person name="Sharma J."/>
            <person name="Tracey A."/>
            <person name="Quail M.A."/>
            <person name="Weir W."/>
            <person name="Wastling J.M."/>
            <person name="Hall N."/>
            <person name="Willadsen P."/>
            <person name="Lingelbach K."/>
            <person name="Shiels B."/>
            <person name="Tait A."/>
            <person name="Berriman M."/>
            <person name="Allred D.R."/>
            <person name="Pain A."/>
        </authorList>
    </citation>
    <scope>NUCLEOTIDE SEQUENCE</scope>
    <source>
        <strain evidence="7">1802A</strain>
    </source>
</reference>
<evidence type="ECO:0000256" key="4">
    <source>
        <dbReference type="ARBA" id="ARBA00022692"/>
    </source>
</evidence>
<dbReference type="PANTHER" id="PTHR12815:SF18">
    <property type="entry name" value="SORTING AND ASSEMBLY MACHINERY COMPONENT 50 HOMOLOG"/>
    <property type="match status" value="1"/>
</dbReference>
<dbReference type="AlphaFoldDB" id="A0AAD9GEQ1"/>
<keyword evidence="8" id="KW-1185">Reference proteome</keyword>
<dbReference type="PANTHER" id="PTHR12815">
    <property type="entry name" value="SORTING AND ASSEMBLY MACHINERY SAMM50 PROTEIN FAMILY MEMBER"/>
    <property type="match status" value="1"/>
</dbReference>
<proteinExistence type="inferred from homology"/>
<evidence type="ECO:0000256" key="2">
    <source>
        <dbReference type="ARBA" id="ARBA00010913"/>
    </source>
</evidence>
<protein>
    <recommendedName>
        <fullName evidence="6">Bacterial surface antigen (D15) domain-containing protein</fullName>
    </recommendedName>
</protein>
<dbReference type="InterPro" id="IPR000184">
    <property type="entry name" value="Bac_surfAg_D15"/>
</dbReference>
<keyword evidence="3" id="KW-1134">Transmembrane beta strand</keyword>
<comment type="similarity">
    <text evidence="2">Belongs to the SAM50/omp85 family.</text>
</comment>
<keyword evidence="5" id="KW-0472">Membrane</keyword>
<dbReference type="EMBL" id="JAHBMH010000034">
    <property type="protein sequence ID" value="KAK1936856.1"/>
    <property type="molecule type" value="Genomic_DNA"/>
</dbReference>
<evidence type="ECO:0000256" key="5">
    <source>
        <dbReference type="ARBA" id="ARBA00023136"/>
    </source>
</evidence>
<organism evidence="7 8">
    <name type="scientific">Babesia divergens</name>
    <dbReference type="NCBI Taxonomy" id="32595"/>
    <lineage>
        <taxon>Eukaryota</taxon>
        <taxon>Sar</taxon>
        <taxon>Alveolata</taxon>
        <taxon>Apicomplexa</taxon>
        <taxon>Aconoidasida</taxon>
        <taxon>Piroplasmida</taxon>
        <taxon>Babesiidae</taxon>
        <taxon>Babesia</taxon>
    </lineage>
</organism>
<comment type="caution">
    <text evidence="7">The sequence shown here is derived from an EMBL/GenBank/DDBJ whole genome shotgun (WGS) entry which is preliminary data.</text>
</comment>
<evidence type="ECO:0000256" key="1">
    <source>
        <dbReference type="ARBA" id="ARBA00004374"/>
    </source>
</evidence>
<evidence type="ECO:0000256" key="3">
    <source>
        <dbReference type="ARBA" id="ARBA00022452"/>
    </source>
</evidence>
<feature type="domain" description="Bacterial surface antigen (D15)" evidence="6">
    <location>
        <begin position="141"/>
        <end position="440"/>
    </location>
</feature>
<dbReference type="Gene3D" id="2.40.160.50">
    <property type="entry name" value="membrane protein fhac: a member of the omp85/tpsb transporter family"/>
    <property type="match status" value="1"/>
</dbReference>
<dbReference type="GO" id="GO:0005741">
    <property type="term" value="C:mitochondrial outer membrane"/>
    <property type="evidence" value="ECO:0007669"/>
    <property type="project" value="UniProtKB-SubCell"/>
</dbReference>
<dbReference type="InterPro" id="IPR039910">
    <property type="entry name" value="D15-like"/>
</dbReference>
<evidence type="ECO:0000313" key="7">
    <source>
        <dbReference type="EMBL" id="KAK1936856.1"/>
    </source>
</evidence>
<evidence type="ECO:0000313" key="8">
    <source>
        <dbReference type="Proteomes" id="UP001195914"/>
    </source>
</evidence>
<evidence type="ECO:0000259" key="6">
    <source>
        <dbReference type="Pfam" id="PF01103"/>
    </source>
</evidence>
<dbReference type="Proteomes" id="UP001195914">
    <property type="component" value="Unassembled WGS sequence"/>
</dbReference>
<name>A0AAD9GEQ1_BABDI</name>
<comment type="subcellular location">
    <subcellularLocation>
        <location evidence="1">Mitochondrion outer membrane</location>
        <topology evidence="1">Multi-pass membrane protein</topology>
    </subcellularLocation>
</comment>
<keyword evidence="4" id="KW-0812">Transmembrane</keyword>
<accession>A0AAD9GEQ1</accession>
<reference evidence="7" key="2">
    <citation type="submission" date="2021-05" db="EMBL/GenBank/DDBJ databases">
        <authorList>
            <person name="Pain A."/>
        </authorList>
    </citation>
    <scope>NUCLEOTIDE SEQUENCE</scope>
    <source>
        <strain evidence="7">1802A</strain>
    </source>
</reference>